<proteinExistence type="inferred from homology"/>
<dbReference type="InterPro" id="IPR000178">
    <property type="entry name" value="TF_IF2_bacterial-like"/>
</dbReference>
<keyword evidence="5 8" id="KW-0648">Protein biosynthesis</keyword>
<dbReference type="PROSITE" id="PS51722">
    <property type="entry name" value="G_TR_2"/>
    <property type="match status" value="1"/>
</dbReference>
<dbReference type="InterPro" id="IPR036925">
    <property type="entry name" value="TIF_IF2_dom3_sf"/>
</dbReference>
<comment type="caution">
    <text evidence="11">The sequence shown here is derived from an EMBL/GenBank/DDBJ whole genome shotgun (WGS) entry which is preliminary data.</text>
</comment>
<protein>
    <recommendedName>
        <fullName evidence="2 7">Translation initiation factor IF-2</fullName>
    </recommendedName>
</protein>
<dbReference type="InterPro" id="IPR015760">
    <property type="entry name" value="TIF_IF2"/>
</dbReference>
<evidence type="ECO:0000256" key="5">
    <source>
        <dbReference type="ARBA" id="ARBA00022917"/>
    </source>
</evidence>
<keyword evidence="4" id="KW-0547">Nucleotide-binding</keyword>
<dbReference type="FunFam" id="3.40.50.300:FF:000019">
    <property type="entry name" value="Translation initiation factor IF-2"/>
    <property type="match status" value="1"/>
</dbReference>
<dbReference type="InterPro" id="IPR023115">
    <property type="entry name" value="TIF_IF2_dom3"/>
</dbReference>
<feature type="domain" description="Tr-type G" evidence="10">
    <location>
        <begin position="304"/>
        <end position="473"/>
    </location>
</feature>
<dbReference type="GO" id="GO:0003924">
    <property type="term" value="F:GTPase activity"/>
    <property type="evidence" value="ECO:0007669"/>
    <property type="project" value="InterPro"/>
</dbReference>
<keyword evidence="3 8" id="KW-0396">Initiation factor</keyword>
<evidence type="ECO:0000259" key="10">
    <source>
        <dbReference type="PROSITE" id="PS51722"/>
    </source>
</evidence>
<organism evidence="11">
    <name type="scientific">uncultured bacterium</name>
    <name type="common">gcode 4</name>
    <dbReference type="NCBI Taxonomy" id="1234023"/>
    <lineage>
        <taxon>Bacteria</taxon>
        <taxon>environmental samples</taxon>
    </lineage>
</organism>
<accession>K2BUF2</accession>
<evidence type="ECO:0000256" key="8">
    <source>
        <dbReference type="RuleBase" id="RU000644"/>
    </source>
</evidence>
<evidence type="ECO:0000256" key="4">
    <source>
        <dbReference type="ARBA" id="ARBA00022741"/>
    </source>
</evidence>
<dbReference type="InterPro" id="IPR000795">
    <property type="entry name" value="T_Tr_GTP-bd_dom"/>
</dbReference>
<dbReference type="SUPFAM" id="SSF52156">
    <property type="entry name" value="Initiation factor IF2/eIF5b, domain 3"/>
    <property type="match status" value="1"/>
</dbReference>
<dbReference type="PANTHER" id="PTHR43381">
    <property type="entry name" value="TRANSLATION INITIATION FACTOR IF-2-RELATED"/>
    <property type="match status" value="1"/>
</dbReference>
<dbReference type="EMBL" id="AMFJ01021663">
    <property type="protein sequence ID" value="EKD65879.1"/>
    <property type="molecule type" value="Genomic_DNA"/>
</dbReference>
<dbReference type="InterPro" id="IPR009000">
    <property type="entry name" value="Transl_B-barrel_sf"/>
</dbReference>
<dbReference type="PANTHER" id="PTHR43381:SF5">
    <property type="entry name" value="TR-TYPE G DOMAIN-CONTAINING PROTEIN"/>
    <property type="match status" value="1"/>
</dbReference>
<dbReference type="SUPFAM" id="SSF50447">
    <property type="entry name" value="Translation proteins"/>
    <property type="match status" value="2"/>
</dbReference>
<gene>
    <name evidence="11" type="ORF">ACD_49C00077G0007</name>
</gene>
<evidence type="ECO:0000256" key="9">
    <source>
        <dbReference type="SAM" id="MobiDB-lite"/>
    </source>
</evidence>
<dbReference type="Gene3D" id="3.40.50.300">
    <property type="entry name" value="P-loop containing nucleotide triphosphate hydrolases"/>
    <property type="match status" value="1"/>
</dbReference>
<reference evidence="11" key="1">
    <citation type="journal article" date="2012" name="Science">
        <title>Fermentation, hydrogen, and sulfur metabolism in multiple uncultivated bacterial phyla.</title>
        <authorList>
            <person name="Wrighton K.C."/>
            <person name="Thomas B.C."/>
            <person name="Sharon I."/>
            <person name="Miller C.S."/>
            <person name="Castelle C.J."/>
            <person name="VerBerkmoes N.C."/>
            <person name="Wilkins M.J."/>
            <person name="Hettich R.L."/>
            <person name="Lipton M.S."/>
            <person name="Williams K.H."/>
            <person name="Long P.E."/>
            <person name="Banfield J.F."/>
        </authorList>
    </citation>
    <scope>NUCLEOTIDE SEQUENCE [LARGE SCALE GENOMIC DNA]</scope>
</reference>
<comment type="similarity">
    <text evidence="1 8">Belongs to the TRAFAC class translation factor GTPase superfamily. Classic translation factor GTPase family. IF-2 subfamily.</text>
</comment>
<evidence type="ECO:0000256" key="6">
    <source>
        <dbReference type="ARBA" id="ARBA00023134"/>
    </source>
</evidence>
<dbReference type="FunFam" id="3.40.50.10050:FF:000001">
    <property type="entry name" value="Translation initiation factor IF-2"/>
    <property type="match status" value="1"/>
</dbReference>
<dbReference type="NCBIfam" id="TIGR00487">
    <property type="entry name" value="IF-2"/>
    <property type="match status" value="1"/>
</dbReference>
<dbReference type="Pfam" id="PF22042">
    <property type="entry name" value="EF-G_D2"/>
    <property type="match status" value="1"/>
</dbReference>
<dbReference type="AlphaFoldDB" id="K2BUF2"/>
<name>K2BUF2_9BACT</name>
<keyword evidence="6" id="KW-0342">GTP-binding</keyword>
<dbReference type="InterPro" id="IPR053905">
    <property type="entry name" value="EF-G-like_DII"/>
</dbReference>
<dbReference type="InterPro" id="IPR005225">
    <property type="entry name" value="Small_GTP-bd"/>
</dbReference>
<dbReference type="InterPro" id="IPR027417">
    <property type="entry name" value="P-loop_NTPase"/>
</dbReference>
<dbReference type="GO" id="GO:0005525">
    <property type="term" value="F:GTP binding"/>
    <property type="evidence" value="ECO:0007669"/>
    <property type="project" value="UniProtKB-KW"/>
</dbReference>
<dbReference type="CDD" id="cd01887">
    <property type="entry name" value="IF2_eIF5B"/>
    <property type="match status" value="1"/>
</dbReference>
<evidence type="ECO:0000256" key="1">
    <source>
        <dbReference type="ARBA" id="ARBA00007733"/>
    </source>
</evidence>
<dbReference type="GO" id="GO:0003743">
    <property type="term" value="F:translation initiation factor activity"/>
    <property type="evidence" value="ECO:0007669"/>
    <property type="project" value="UniProtKB-UniRule"/>
</dbReference>
<feature type="region of interest" description="Disordered" evidence="9">
    <location>
        <begin position="74"/>
        <end position="151"/>
    </location>
</feature>
<evidence type="ECO:0000313" key="11">
    <source>
        <dbReference type="EMBL" id="EKD65879.1"/>
    </source>
</evidence>
<feature type="compositionally biased region" description="Polar residues" evidence="9">
    <location>
        <begin position="123"/>
        <end position="139"/>
    </location>
</feature>
<dbReference type="Pfam" id="PF00009">
    <property type="entry name" value="GTP_EFTU"/>
    <property type="match status" value="1"/>
</dbReference>
<evidence type="ECO:0000256" key="3">
    <source>
        <dbReference type="ARBA" id="ARBA00022540"/>
    </source>
</evidence>
<feature type="compositionally biased region" description="Basic and acidic residues" evidence="9">
    <location>
        <begin position="74"/>
        <end position="85"/>
    </location>
</feature>
<evidence type="ECO:0000256" key="2">
    <source>
        <dbReference type="ARBA" id="ARBA00020675"/>
    </source>
</evidence>
<dbReference type="Gene3D" id="3.40.50.10050">
    <property type="entry name" value="Translation initiation factor IF- 2, domain 3"/>
    <property type="match status" value="1"/>
</dbReference>
<dbReference type="Pfam" id="PF11987">
    <property type="entry name" value="IF-2"/>
    <property type="match status" value="1"/>
</dbReference>
<dbReference type="NCBIfam" id="TIGR00231">
    <property type="entry name" value="small_GTP"/>
    <property type="match status" value="1"/>
</dbReference>
<dbReference type="SUPFAM" id="SSF52540">
    <property type="entry name" value="P-loop containing nucleoside triphosphate hydrolases"/>
    <property type="match status" value="1"/>
</dbReference>
<comment type="function">
    <text evidence="8">One of the essential components for the initiation of protein synthesis. Protects formylmethionyl-tRNA from spontaneous hydrolysis and promotes its binding to the 30S ribosomal subunits. Also involved in the hydrolysis of GTP during the formation of the 70S ribosomal complex.</text>
</comment>
<sequence length="801" mass="93827">MTGKDQNVDDYYSQIQVKSGDNTDSKKPVLKLKIKAKKVEEETTPKEEIAIIEEKKIEKQFKVKTPTNVISFEPRKEVKPEEKKVFHSNFQKPRPEFNRPSWDRPFFKRPENQENRQAKPGEATQTRPSFQAPLSSPKFTPQKKEFGFNKKPGGKWAFGSQDDYLSRKFWQKRWLKTRWFVEDDGSFRRSKKSKEWKKEKNVEEIKQILVDRTGQNIPIWDFLTVKEFSDKIGVPISKLIQEFLKNWMMVNLNSKIDFDTCFILAEAFDIKVIRDKDQEVSMASILKWNISDLTKNEDTDKLKERPPIISIMWHVDHGKTSILDYIRKTAVASDEAGWITQKIWAYQIEKNGKKITFLDTPGHEAFSIMRARWAKLTDIAIIVVAWDEWIKPQTIESINHAKEAWVPIIVAVNKMDKAWANLDLVKWQLAENWLQPEDWGWNTVVVPVSAHTGLWIDTLLDMIILTTEMQELKANPDRSAIGTIIESHLDAKLWPLATVLVNTGTLNKWDFITCAGAYWRVKFLKDFKWKNIDSAWPSTPVLLSWLSSVVEGWDILQVVADALTARQKTSDYNIAKSSKSINKFEHASLEMLLNRIKTWNLKQLKIVLKADSNWSLEAMKEALYKLNTAETQIQLIHSWVWDINDSDVLMAWTSQAILVWFNVWYVWQAKNILSNSKIEVINKKVIYHILEKIELIMTWMIDIKHDDLELGEAKVKQIFFTGKDKLVLWLEVLTWKIENRAKIRIIRDGKKIWNWEVASLKSWVMDTNEVEAWEDCWIAFKWDLKVEVGDVLEIFKVVQRK</sequence>
<dbReference type="GO" id="GO:0005829">
    <property type="term" value="C:cytosol"/>
    <property type="evidence" value="ECO:0007669"/>
    <property type="project" value="TreeGrafter"/>
</dbReference>
<feature type="compositionally biased region" description="Basic and acidic residues" evidence="9">
    <location>
        <begin position="93"/>
        <end position="119"/>
    </location>
</feature>
<evidence type="ECO:0000256" key="7">
    <source>
        <dbReference type="NCBIfam" id="TIGR00487"/>
    </source>
</evidence>
<dbReference type="Gene3D" id="2.40.30.10">
    <property type="entry name" value="Translation factors"/>
    <property type="match status" value="2"/>
</dbReference>